<evidence type="ECO:0000313" key="2">
    <source>
        <dbReference type="EMBL" id="CCQ35038.1"/>
    </source>
</evidence>
<dbReference type="HOGENOM" id="CLU_3112997_0_0_2"/>
<dbReference type="AlphaFoldDB" id="S6D9F7"/>
<dbReference type="EMBL" id="HF571521">
    <property type="protein sequence ID" value="CCQ35024.1"/>
    <property type="molecule type" value="Genomic_DNA"/>
</dbReference>
<dbReference type="Proteomes" id="UP000015381">
    <property type="component" value="Plasmid pHTIA"/>
</dbReference>
<protein>
    <submittedName>
        <fullName evidence="3">Uncharacterized protein</fullName>
    </submittedName>
</protein>
<organism evidence="3 4">
    <name type="scientific">Halorhabdus tiamatea SARL4B</name>
    <dbReference type="NCBI Taxonomy" id="1033806"/>
    <lineage>
        <taxon>Archaea</taxon>
        <taxon>Methanobacteriati</taxon>
        <taxon>Methanobacteriota</taxon>
        <taxon>Stenosarchaea group</taxon>
        <taxon>Halobacteria</taxon>
        <taxon>Halobacteriales</taxon>
        <taxon>Haloarculaceae</taxon>
        <taxon>Halorhabdus</taxon>
    </lineage>
</organism>
<evidence type="ECO:0000313" key="4">
    <source>
        <dbReference type="Proteomes" id="UP000015381"/>
    </source>
</evidence>
<accession>S6D9F7</accession>
<reference evidence="3 4" key="1">
    <citation type="journal article" date="2014" name="Environ. Microbiol.">
        <title>Halorhabdus tiamatea: proteogenomics and glycosidase activity measurements identify the first cultivated euryarchaeon from a deep-sea anoxic brine lake as potential polysaccharide degrader.</title>
        <authorList>
            <person name="Werner J."/>
            <person name="Ferrer M."/>
            <person name="Michel G."/>
            <person name="Mann A.J."/>
            <person name="Huang S."/>
            <person name="Juarez S."/>
            <person name="Ciordia S."/>
            <person name="Albar J.P."/>
            <person name="Alcaide M."/>
            <person name="La Cono V."/>
            <person name="Yakimov M.M."/>
            <person name="Antunes A."/>
            <person name="Taborda M."/>
            <person name="Da Costa M.S."/>
            <person name="Amann R.I."/>
            <person name="Gloeckner F.O."/>
            <person name="Golyshina O.V."/>
            <person name="Golyshin P.N."/>
            <person name="Teeling H."/>
        </authorList>
    </citation>
    <scope>NUCLEOTIDE SEQUENCE [LARGE SCALE GENOMIC DNA]</scope>
    <source>
        <strain evidence="4">SARL4B</strain>
        <strain evidence="3">Type strain: SARL4B</strain>
        <plasmid evidence="3">pHTIA</plasmid>
    </source>
</reference>
<geneLocation type="plasmid" evidence="3 4">
    <name>pHTIA</name>
</geneLocation>
<sequence length="50" mass="5371">MRVQQSEAGTVVESAIEVDGLDTEVKAVEEFEKLSEDIAGGFASDELANR</sequence>
<keyword evidence="4" id="KW-1185">Reference proteome</keyword>
<dbReference type="EMBL" id="HF571521">
    <property type="protein sequence ID" value="CCQ35131.1"/>
    <property type="molecule type" value="Genomic_DNA"/>
</dbReference>
<dbReference type="EMBL" id="HF571521">
    <property type="protein sequence ID" value="CCQ35038.1"/>
    <property type="molecule type" value="Genomic_DNA"/>
</dbReference>
<name>S6D9F7_9EURY</name>
<gene>
    <name evidence="1" type="ORF">HTIA_p2922</name>
    <name evidence="2" type="ORF">HTIA_p2936</name>
    <name evidence="3" type="ORF">HTIA_p3029</name>
</gene>
<proteinExistence type="predicted"/>
<dbReference type="KEGG" id="hti:HTIA_p2936"/>
<evidence type="ECO:0000313" key="3">
    <source>
        <dbReference type="EMBL" id="CCQ35131.1"/>
    </source>
</evidence>
<dbReference type="KEGG" id="hti:HTIA_p3029"/>
<dbReference type="KEGG" id="hti:HTIA_p2922"/>
<evidence type="ECO:0000313" key="1">
    <source>
        <dbReference type="EMBL" id="CCQ35024.1"/>
    </source>
</evidence>
<keyword evidence="3" id="KW-0614">Plasmid</keyword>